<dbReference type="InterPro" id="IPR051916">
    <property type="entry name" value="GPI-anchor_lipid_remodeler"/>
</dbReference>
<sequence>MLRVLTYNVRRCLGTDGRLSPERIAAVIAACRPDVVALQELDVGRRRTGGVDQAQAIADRLGMGSHFHPALQVMEERYGDAILTALPSRLVRAEGLPGLARRPGLEPRGALWAAVAVRGREVQVITTHLGLDRRERLAQVSALTGPRWLGDPACRAPVVLLGDLNAVPLSRAYRHLAARLTDAEGGPFGGWARPTFPARLPALRLDHIFVGGGIVSRGIRTLRAGEARLASDHLPLVADLAFAPPRPGLAAAPLPARPANPDDAGSHGRA</sequence>
<dbReference type="SUPFAM" id="SSF56219">
    <property type="entry name" value="DNase I-like"/>
    <property type="match status" value="1"/>
</dbReference>
<organism evidence="3 4">
    <name type="scientific">Methylobacterium crusticola</name>
    <dbReference type="NCBI Taxonomy" id="1697972"/>
    <lineage>
        <taxon>Bacteria</taxon>
        <taxon>Pseudomonadati</taxon>
        <taxon>Pseudomonadota</taxon>
        <taxon>Alphaproteobacteria</taxon>
        <taxon>Hyphomicrobiales</taxon>
        <taxon>Methylobacteriaceae</taxon>
        <taxon>Methylobacterium</taxon>
    </lineage>
</organism>
<dbReference type="Proteomes" id="UP001055167">
    <property type="component" value="Unassembled WGS sequence"/>
</dbReference>
<evidence type="ECO:0000259" key="2">
    <source>
        <dbReference type="Pfam" id="PF03372"/>
    </source>
</evidence>
<feature type="compositionally biased region" description="Low complexity" evidence="1">
    <location>
        <begin position="249"/>
        <end position="263"/>
    </location>
</feature>
<feature type="region of interest" description="Disordered" evidence="1">
    <location>
        <begin position="249"/>
        <end position="270"/>
    </location>
</feature>
<reference evidence="3" key="2">
    <citation type="submission" date="2021-08" db="EMBL/GenBank/DDBJ databases">
        <authorList>
            <person name="Tani A."/>
            <person name="Ola A."/>
            <person name="Ogura Y."/>
            <person name="Katsura K."/>
            <person name="Hayashi T."/>
        </authorList>
    </citation>
    <scope>NUCLEOTIDE SEQUENCE</scope>
    <source>
        <strain evidence="3">KCTC 52305</strain>
    </source>
</reference>
<feature type="domain" description="Endonuclease/exonuclease/phosphatase" evidence="2">
    <location>
        <begin position="5"/>
        <end position="233"/>
    </location>
</feature>
<dbReference type="EMBL" id="BPQH01000009">
    <property type="protein sequence ID" value="GJD50333.1"/>
    <property type="molecule type" value="Genomic_DNA"/>
</dbReference>
<dbReference type="RefSeq" id="WP_128562466.1">
    <property type="nucleotide sequence ID" value="NZ_BPQH01000009.1"/>
</dbReference>
<comment type="caution">
    <text evidence="3">The sequence shown here is derived from an EMBL/GenBank/DDBJ whole genome shotgun (WGS) entry which is preliminary data.</text>
</comment>
<evidence type="ECO:0000313" key="3">
    <source>
        <dbReference type="EMBL" id="GJD50333.1"/>
    </source>
</evidence>
<evidence type="ECO:0000256" key="1">
    <source>
        <dbReference type="SAM" id="MobiDB-lite"/>
    </source>
</evidence>
<keyword evidence="4" id="KW-1185">Reference proteome</keyword>
<dbReference type="InterPro" id="IPR005135">
    <property type="entry name" value="Endo/exonuclease/phosphatase"/>
</dbReference>
<accession>A0ABQ4QY69</accession>
<reference evidence="3" key="1">
    <citation type="journal article" date="2021" name="Front. Microbiol.">
        <title>Comprehensive Comparative Genomics and Phenotyping of Methylobacterium Species.</title>
        <authorList>
            <person name="Alessa O."/>
            <person name="Ogura Y."/>
            <person name="Fujitani Y."/>
            <person name="Takami H."/>
            <person name="Hayashi T."/>
            <person name="Sahin N."/>
            <person name="Tani A."/>
        </authorList>
    </citation>
    <scope>NUCLEOTIDE SEQUENCE</scope>
    <source>
        <strain evidence="3">KCTC 52305</strain>
    </source>
</reference>
<gene>
    <name evidence="3" type="ORF">OPKNFCMD_3072</name>
</gene>
<proteinExistence type="predicted"/>
<dbReference type="Pfam" id="PF03372">
    <property type="entry name" value="Exo_endo_phos"/>
    <property type="match status" value="1"/>
</dbReference>
<name>A0ABQ4QY69_9HYPH</name>
<evidence type="ECO:0000313" key="4">
    <source>
        <dbReference type="Proteomes" id="UP001055167"/>
    </source>
</evidence>
<dbReference type="InterPro" id="IPR036691">
    <property type="entry name" value="Endo/exonu/phosph_ase_sf"/>
</dbReference>
<protein>
    <recommendedName>
        <fullName evidence="2">Endonuclease/exonuclease/phosphatase domain-containing protein</fullName>
    </recommendedName>
</protein>
<dbReference type="PANTHER" id="PTHR14859">
    <property type="entry name" value="CALCOFLUOR WHITE HYPERSENSITIVE PROTEIN PRECURSOR"/>
    <property type="match status" value="1"/>
</dbReference>
<dbReference type="Gene3D" id="3.60.10.10">
    <property type="entry name" value="Endonuclease/exonuclease/phosphatase"/>
    <property type="match status" value="1"/>
</dbReference>
<dbReference type="PANTHER" id="PTHR14859:SF15">
    <property type="entry name" value="ENDONUCLEASE_EXONUCLEASE_PHOSPHATASE DOMAIN-CONTAINING PROTEIN"/>
    <property type="match status" value="1"/>
</dbReference>